<accession>A0ACC3SZU3</accession>
<dbReference type="EMBL" id="MU971378">
    <property type="protein sequence ID" value="KAK9236886.1"/>
    <property type="molecule type" value="Genomic_DNA"/>
</dbReference>
<dbReference type="Proteomes" id="UP001433508">
    <property type="component" value="Unassembled WGS sequence"/>
</dbReference>
<reference evidence="2" key="1">
    <citation type="journal article" date="2024" name="Front. Bioeng. Biotechnol.">
        <title>Genome-scale model development and genomic sequencing of the oleaginous clade Lipomyces.</title>
        <authorList>
            <person name="Czajka J.J."/>
            <person name="Han Y."/>
            <person name="Kim J."/>
            <person name="Mondo S.J."/>
            <person name="Hofstad B.A."/>
            <person name="Robles A."/>
            <person name="Haridas S."/>
            <person name="Riley R."/>
            <person name="LaButti K."/>
            <person name="Pangilinan J."/>
            <person name="Andreopoulos W."/>
            <person name="Lipzen A."/>
            <person name="Yan J."/>
            <person name="Wang M."/>
            <person name="Ng V."/>
            <person name="Grigoriev I.V."/>
            <person name="Spatafora J.W."/>
            <person name="Magnuson J.K."/>
            <person name="Baker S.E."/>
            <person name="Pomraning K.R."/>
        </authorList>
    </citation>
    <scope>NUCLEOTIDE SEQUENCE [LARGE SCALE GENOMIC DNA]</scope>
    <source>
        <strain evidence="2">CBS 7786</strain>
    </source>
</reference>
<organism evidence="1 2">
    <name type="scientific">Lipomyces kononenkoae</name>
    <name type="common">Yeast</name>
    <dbReference type="NCBI Taxonomy" id="34357"/>
    <lineage>
        <taxon>Eukaryota</taxon>
        <taxon>Fungi</taxon>
        <taxon>Dikarya</taxon>
        <taxon>Ascomycota</taxon>
        <taxon>Saccharomycotina</taxon>
        <taxon>Lipomycetes</taxon>
        <taxon>Lipomycetales</taxon>
        <taxon>Lipomycetaceae</taxon>
        <taxon>Lipomyces</taxon>
    </lineage>
</organism>
<sequence length="271" mass="31328">MEREREELMNFVRRPLSPDAQVEVPVSWEAYEEVKDILESDNEKYPRLWYDSARSMAIVVAPLSDLHGSMASELASRIRDEVTRICGLHADMTACLSTRSDIESSRPTRHGLTTRAWDTEFVYTEGDRRTIIMIAIEVGVSQSYTTAVTELEDELRNQRAQFPYRPLVINGVTWFGQVRNFVLETYRAPGDDVPRETILEPTNSFVNSVTPNLQEVVLRDCIPDHIIRIHGIEAIPVNFFHREWFEREFGNGMIENAVNRIWRNIRIGQTD</sequence>
<keyword evidence="2" id="KW-1185">Reference proteome</keyword>
<comment type="caution">
    <text evidence="1">The sequence shown here is derived from an EMBL/GenBank/DDBJ whole genome shotgun (WGS) entry which is preliminary data.</text>
</comment>
<gene>
    <name evidence="1" type="ORF">V1525DRAFT_426734</name>
</gene>
<protein>
    <submittedName>
        <fullName evidence="1">Uncharacterized protein</fullName>
    </submittedName>
</protein>
<evidence type="ECO:0000313" key="1">
    <source>
        <dbReference type="EMBL" id="KAK9236886.1"/>
    </source>
</evidence>
<proteinExistence type="predicted"/>
<evidence type="ECO:0000313" key="2">
    <source>
        <dbReference type="Proteomes" id="UP001433508"/>
    </source>
</evidence>
<name>A0ACC3SZU3_LIPKO</name>